<gene>
    <name evidence="2" type="ORF">CWI70_02320</name>
</gene>
<organism evidence="2 3">
    <name type="scientific">Pseudidiomarina homiensis</name>
    <dbReference type="NCBI Taxonomy" id="364198"/>
    <lineage>
        <taxon>Bacteria</taxon>
        <taxon>Pseudomonadati</taxon>
        <taxon>Pseudomonadota</taxon>
        <taxon>Gammaproteobacteria</taxon>
        <taxon>Alteromonadales</taxon>
        <taxon>Idiomarinaceae</taxon>
        <taxon>Pseudidiomarina</taxon>
    </lineage>
</organism>
<name>A0A432Y3W7_9GAMM</name>
<dbReference type="RefSeq" id="WP_126770202.1">
    <property type="nucleotide sequence ID" value="NZ_PIPX01000001.1"/>
</dbReference>
<evidence type="ECO:0000256" key="1">
    <source>
        <dbReference type="SAM" id="Phobius"/>
    </source>
</evidence>
<evidence type="ECO:0000313" key="3">
    <source>
        <dbReference type="Proteomes" id="UP000287649"/>
    </source>
</evidence>
<accession>A0A432Y3W7</accession>
<keyword evidence="3" id="KW-1185">Reference proteome</keyword>
<dbReference type="EMBL" id="PIPX01000001">
    <property type="protein sequence ID" value="RUO55643.1"/>
    <property type="molecule type" value="Genomic_DNA"/>
</dbReference>
<protein>
    <submittedName>
        <fullName evidence="2">Uncharacterized protein</fullName>
    </submittedName>
</protein>
<feature type="transmembrane region" description="Helical" evidence="1">
    <location>
        <begin position="9"/>
        <end position="26"/>
    </location>
</feature>
<keyword evidence="1" id="KW-1133">Transmembrane helix</keyword>
<keyword evidence="1" id="KW-0812">Transmembrane</keyword>
<proteinExistence type="predicted"/>
<sequence>MSSTFRKSLIAGIAVFCLGLLAIWWWQGASTEKGSRERNAQYTELLELSGQLNRDLPRLLDRQTRFERAEVVNYGMRFYYSLVSVDRFNHDEAEIAQQVEPQLRNAYCNDENLAFYRERADFIEFQYLDQNELKIFHFRFSPADCRATKG</sequence>
<reference evidence="3" key="1">
    <citation type="journal article" date="2018" name="Front. Microbiol.">
        <title>Genome-Based Analysis Reveals the Taxonomy and Diversity of the Family Idiomarinaceae.</title>
        <authorList>
            <person name="Liu Y."/>
            <person name="Lai Q."/>
            <person name="Shao Z."/>
        </authorList>
    </citation>
    <scope>NUCLEOTIDE SEQUENCE [LARGE SCALE GENOMIC DNA]</scope>
    <source>
        <strain evidence="3">PO-M2</strain>
    </source>
</reference>
<dbReference type="Proteomes" id="UP000287649">
    <property type="component" value="Unassembled WGS sequence"/>
</dbReference>
<dbReference type="AlphaFoldDB" id="A0A432Y3W7"/>
<evidence type="ECO:0000313" key="2">
    <source>
        <dbReference type="EMBL" id="RUO55643.1"/>
    </source>
</evidence>
<keyword evidence="1" id="KW-0472">Membrane</keyword>
<comment type="caution">
    <text evidence="2">The sequence shown here is derived from an EMBL/GenBank/DDBJ whole genome shotgun (WGS) entry which is preliminary data.</text>
</comment>
<dbReference type="OrthoDB" id="6241000at2"/>